<name>A0A8C6UEE0_9GOBI</name>
<accession>A0A8C6UEE0</accession>
<dbReference type="GO" id="GO:0097542">
    <property type="term" value="C:ciliary tip"/>
    <property type="evidence" value="ECO:0007669"/>
    <property type="project" value="TreeGrafter"/>
</dbReference>
<organism evidence="5 6">
    <name type="scientific">Neogobius melanostomus</name>
    <name type="common">round goby</name>
    <dbReference type="NCBI Taxonomy" id="47308"/>
    <lineage>
        <taxon>Eukaryota</taxon>
        <taxon>Metazoa</taxon>
        <taxon>Chordata</taxon>
        <taxon>Craniata</taxon>
        <taxon>Vertebrata</taxon>
        <taxon>Euteleostomi</taxon>
        <taxon>Actinopterygii</taxon>
        <taxon>Neopterygii</taxon>
        <taxon>Teleostei</taxon>
        <taxon>Neoteleostei</taxon>
        <taxon>Acanthomorphata</taxon>
        <taxon>Gobiaria</taxon>
        <taxon>Gobiiformes</taxon>
        <taxon>Gobioidei</taxon>
        <taxon>Gobiidae</taxon>
        <taxon>Benthophilinae</taxon>
        <taxon>Neogobiini</taxon>
        <taxon>Neogobius</taxon>
    </lineage>
</organism>
<evidence type="ECO:0000256" key="1">
    <source>
        <dbReference type="ARBA" id="ARBA00023054"/>
    </source>
</evidence>
<feature type="coiled-coil region" evidence="2">
    <location>
        <begin position="303"/>
        <end position="376"/>
    </location>
</feature>
<dbReference type="Proteomes" id="UP000694523">
    <property type="component" value="Unplaced"/>
</dbReference>
<dbReference type="GO" id="GO:0036064">
    <property type="term" value="C:ciliary basal body"/>
    <property type="evidence" value="ECO:0007669"/>
    <property type="project" value="TreeGrafter"/>
</dbReference>
<evidence type="ECO:0000259" key="4">
    <source>
        <dbReference type="Pfam" id="PF21773"/>
    </source>
</evidence>
<feature type="region of interest" description="Disordered" evidence="3">
    <location>
        <begin position="223"/>
        <end position="264"/>
    </location>
</feature>
<feature type="coiled-coil region" evidence="2">
    <location>
        <begin position="94"/>
        <end position="191"/>
    </location>
</feature>
<dbReference type="GO" id="GO:0036158">
    <property type="term" value="P:outer dynein arm assembly"/>
    <property type="evidence" value="ECO:0007669"/>
    <property type="project" value="InterPro"/>
</dbReference>
<reference evidence="5" key="1">
    <citation type="submission" date="2025-08" db="UniProtKB">
        <authorList>
            <consortium name="Ensembl"/>
        </authorList>
    </citation>
    <scope>IDENTIFICATION</scope>
</reference>
<keyword evidence="1 2" id="KW-0175">Coiled coil</keyword>
<protein>
    <submittedName>
        <fullName evidence="5">Coiled-coil domain containing 151</fullName>
    </submittedName>
</protein>
<dbReference type="GO" id="GO:0035253">
    <property type="term" value="C:ciliary rootlet"/>
    <property type="evidence" value="ECO:0007669"/>
    <property type="project" value="TreeGrafter"/>
</dbReference>
<dbReference type="Ensembl" id="ENSNMLT00000036430.1">
    <property type="protein sequence ID" value="ENSNMLP00000032722.1"/>
    <property type="gene ID" value="ENSNMLG00000020421.1"/>
</dbReference>
<evidence type="ECO:0000313" key="5">
    <source>
        <dbReference type="Ensembl" id="ENSNMLP00000032722.1"/>
    </source>
</evidence>
<reference evidence="5" key="2">
    <citation type="submission" date="2025-09" db="UniProtKB">
        <authorList>
            <consortium name="Ensembl"/>
        </authorList>
    </citation>
    <scope>IDENTIFICATION</scope>
</reference>
<dbReference type="AlphaFoldDB" id="A0A8C6UEE0"/>
<dbReference type="Pfam" id="PF21773">
    <property type="entry name" value="ODAD1_CC"/>
    <property type="match status" value="1"/>
</dbReference>
<feature type="domain" description="ODAD1 central coiled coil region" evidence="4">
    <location>
        <begin position="186"/>
        <end position="392"/>
    </location>
</feature>
<dbReference type="InterPro" id="IPR049258">
    <property type="entry name" value="ODAD1_CC"/>
</dbReference>
<sequence>MCPPEGERTAFYESSQANIKKNKETIQQLRGENTSLYKKLAAGDKHVVKVAFQNMEKISEKDAFCNMSSKTALATLDRKIQTKKKRLNAQKHITRTLQQRRNELKLEYERLKALSDDSTKTGEDDAVKLRTLENNLEKTLLKCKEAENITRNYLAFKSHLQEESLHYPGQLDSLEEEVLKYKDDLQTLKAMKHEAQLSAEASKAELQQREELLYKDRKERERYKTKVEEHKIQTEKVERRAQRTGMQPDDLGSEPQRSTTRVAAEDEQAMSTFEDVFRQIKEATGVTDIQEVAERFVTQKGIREHLEKLIEENKNTLAQLKEQKEQLNQQFEEKKYSGEADISRDQHILEDCEQELQAAQRRCDGAKESLAALDKTLGTYQAGVEHLAVKLQHITLVTIHPSIHPFSSTFPLVDLLHVCELKLQSLHSELQGEDLSAVMKMMDDDKVTMHVCGMIHAVTIFILKSACTVLIIKGECWTRQCVWVLMSLSYIF</sequence>
<keyword evidence="6" id="KW-1185">Reference proteome</keyword>
<evidence type="ECO:0000313" key="6">
    <source>
        <dbReference type="Proteomes" id="UP000694523"/>
    </source>
</evidence>
<proteinExistence type="predicted"/>
<dbReference type="InterPro" id="IPR033192">
    <property type="entry name" value="ODAD3"/>
</dbReference>
<evidence type="ECO:0000256" key="3">
    <source>
        <dbReference type="SAM" id="MobiDB-lite"/>
    </source>
</evidence>
<dbReference type="PANTHER" id="PTHR46518">
    <property type="entry name" value="COILED-COIL DOMAIN-CONTAINING PROTEIN 151"/>
    <property type="match status" value="1"/>
</dbReference>
<feature type="compositionally biased region" description="Basic and acidic residues" evidence="3">
    <location>
        <begin position="223"/>
        <end position="241"/>
    </location>
</feature>
<evidence type="ECO:0000256" key="2">
    <source>
        <dbReference type="SAM" id="Coils"/>
    </source>
</evidence>
<dbReference type="PANTHER" id="PTHR46518:SF1">
    <property type="entry name" value="OUTER DYNEIN ARM-DOCKING COMPLEX SUBUNIT 3"/>
    <property type="match status" value="1"/>
</dbReference>
<dbReference type="GO" id="GO:0003341">
    <property type="term" value="P:cilium movement"/>
    <property type="evidence" value="ECO:0007669"/>
    <property type="project" value="InterPro"/>
</dbReference>